<name>A0A0C9TC26_PAXIN</name>
<sequence length="298" mass="33125">MEVHGVDAMDNAAFVDDDGLPGKEIIDECKILEEKQKNAKKPVEPLTNREINEIQAHLCTIKWPTWNRGPPVNLGDVEHGKLKAEQWQSMVEFDLPVVLCKLWEAGSPSPEDDETSLRRKKLAHSTMLLAMAIWWGTSHVTSEYHMRQYKQYMKAYLECVKTIFPEIGWRPNHHASLHLDEFLRRATGANDVGAFCTAARVKVLLQHPDAPKVVRDASNILNVCCSASDDGALAADLGVFHTLTQTGETNWTVDGDAKVEEAPALVKRALVAAGIEGHLNVQLDMFSRCTVSGIKYGT</sequence>
<reference evidence="1 2" key="1">
    <citation type="submission" date="2014-06" db="EMBL/GenBank/DDBJ databases">
        <authorList>
            <consortium name="DOE Joint Genome Institute"/>
            <person name="Kuo A."/>
            <person name="Kohler A."/>
            <person name="Nagy L.G."/>
            <person name="Floudas D."/>
            <person name="Copeland A."/>
            <person name="Barry K.W."/>
            <person name="Cichocki N."/>
            <person name="Veneault-Fourrey C."/>
            <person name="LaButti K."/>
            <person name="Lindquist E.A."/>
            <person name="Lipzen A."/>
            <person name="Lundell T."/>
            <person name="Morin E."/>
            <person name="Murat C."/>
            <person name="Sun H."/>
            <person name="Tunlid A."/>
            <person name="Henrissat B."/>
            <person name="Grigoriev I.V."/>
            <person name="Hibbett D.S."/>
            <person name="Martin F."/>
            <person name="Nordberg H.P."/>
            <person name="Cantor M.N."/>
            <person name="Hua S.X."/>
        </authorList>
    </citation>
    <scope>NUCLEOTIDE SEQUENCE [LARGE SCALE GENOMIC DNA]</scope>
    <source>
        <strain evidence="1 2">ATCC 200175</strain>
    </source>
</reference>
<dbReference type="OrthoDB" id="3269001at2759"/>
<accession>A0A0C9TC26</accession>
<organism evidence="1 2">
    <name type="scientific">Paxillus involutus ATCC 200175</name>
    <dbReference type="NCBI Taxonomy" id="664439"/>
    <lineage>
        <taxon>Eukaryota</taxon>
        <taxon>Fungi</taxon>
        <taxon>Dikarya</taxon>
        <taxon>Basidiomycota</taxon>
        <taxon>Agaricomycotina</taxon>
        <taxon>Agaricomycetes</taxon>
        <taxon>Agaricomycetidae</taxon>
        <taxon>Boletales</taxon>
        <taxon>Paxilineae</taxon>
        <taxon>Paxillaceae</taxon>
        <taxon>Paxillus</taxon>
    </lineage>
</organism>
<protein>
    <submittedName>
        <fullName evidence="1">Uncharacterized protein</fullName>
    </submittedName>
</protein>
<proteinExistence type="predicted"/>
<keyword evidence="2" id="KW-1185">Reference proteome</keyword>
<reference evidence="2" key="2">
    <citation type="submission" date="2015-01" db="EMBL/GenBank/DDBJ databases">
        <title>Evolutionary Origins and Diversification of the Mycorrhizal Mutualists.</title>
        <authorList>
            <consortium name="DOE Joint Genome Institute"/>
            <consortium name="Mycorrhizal Genomics Consortium"/>
            <person name="Kohler A."/>
            <person name="Kuo A."/>
            <person name="Nagy L.G."/>
            <person name="Floudas D."/>
            <person name="Copeland A."/>
            <person name="Barry K.W."/>
            <person name="Cichocki N."/>
            <person name="Veneault-Fourrey C."/>
            <person name="LaButti K."/>
            <person name="Lindquist E.A."/>
            <person name="Lipzen A."/>
            <person name="Lundell T."/>
            <person name="Morin E."/>
            <person name="Murat C."/>
            <person name="Riley R."/>
            <person name="Ohm R."/>
            <person name="Sun H."/>
            <person name="Tunlid A."/>
            <person name="Henrissat B."/>
            <person name="Grigoriev I.V."/>
            <person name="Hibbett D.S."/>
            <person name="Martin F."/>
        </authorList>
    </citation>
    <scope>NUCLEOTIDE SEQUENCE [LARGE SCALE GENOMIC DNA]</scope>
    <source>
        <strain evidence="2">ATCC 200175</strain>
    </source>
</reference>
<gene>
    <name evidence="1" type="ORF">PAXINDRAFT_158943</name>
</gene>
<evidence type="ECO:0000313" key="1">
    <source>
        <dbReference type="EMBL" id="KIJ05742.1"/>
    </source>
</evidence>
<dbReference type="AlphaFoldDB" id="A0A0C9TC26"/>
<dbReference type="EMBL" id="KN820750">
    <property type="protein sequence ID" value="KIJ05742.1"/>
    <property type="molecule type" value="Genomic_DNA"/>
</dbReference>
<dbReference type="Proteomes" id="UP000053647">
    <property type="component" value="Unassembled WGS sequence"/>
</dbReference>
<evidence type="ECO:0000313" key="2">
    <source>
        <dbReference type="Proteomes" id="UP000053647"/>
    </source>
</evidence>
<dbReference type="HOGENOM" id="CLU_081367_0_0_1"/>